<reference evidence="5 6" key="1">
    <citation type="submission" date="2019-08" db="EMBL/GenBank/DDBJ databases">
        <title>Genome of Psychroserpens burtonensis ACAM 167.</title>
        <authorList>
            <person name="Bowman J.P."/>
        </authorList>
    </citation>
    <scope>NUCLEOTIDE SEQUENCE [LARGE SCALE GENOMIC DNA]</scope>
    <source>
        <strain evidence="5 6">ACAM 167</strain>
    </source>
</reference>
<dbReference type="PANTHER" id="PTHR12147">
    <property type="entry name" value="METALLOPEPTIDASE M28 FAMILY MEMBER"/>
    <property type="match status" value="1"/>
</dbReference>
<dbReference type="Gene3D" id="3.40.630.10">
    <property type="entry name" value="Zn peptidases"/>
    <property type="match status" value="1"/>
</dbReference>
<dbReference type="STRING" id="1123037.GCA_000425305_01120"/>
<evidence type="ECO:0000256" key="2">
    <source>
        <dbReference type="SAM" id="SignalP"/>
    </source>
</evidence>
<dbReference type="NCBIfam" id="TIGR04183">
    <property type="entry name" value="Por_Secre_tail"/>
    <property type="match status" value="1"/>
</dbReference>
<dbReference type="Pfam" id="PF04389">
    <property type="entry name" value="Peptidase_M28"/>
    <property type="match status" value="1"/>
</dbReference>
<feature type="domain" description="Peptidase M28" evidence="3">
    <location>
        <begin position="91"/>
        <end position="275"/>
    </location>
</feature>
<keyword evidence="1 2" id="KW-0732">Signal</keyword>
<dbReference type="OrthoDB" id="1521787at2"/>
<dbReference type="InterPro" id="IPR026444">
    <property type="entry name" value="Secre_tail"/>
</dbReference>
<accession>A0A5C7B684</accession>
<dbReference type="RefSeq" id="WP_028871135.1">
    <property type="nucleotide sequence ID" value="NZ_VOSB01000020.1"/>
</dbReference>
<dbReference type="SUPFAM" id="SSF53187">
    <property type="entry name" value="Zn-dependent exopeptidases"/>
    <property type="match status" value="1"/>
</dbReference>
<organism evidence="5 6">
    <name type="scientific">Psychroserpens burtonensis</name>
    <dbReference type="NCBI Taxonomy" id="49278"/>
    <lineage>
        <taxon>Bacteria</taxon>
        <taxon>Pseudomonadati</taxon>
        <taxon>Bacteroidota</taxon>
        <taxon>Flavobacteriia</taxon>
        <taxon>Flavobacteriales</taxon>
        <taxon>Flavobacteriaceae</taxon>
        <taxon>Psychroserpens</taxon>
    </lineage>
</organism>
<dbReference type="PANTHER" id="PTHR12147:SF26">
    <property type="entry name" value="PEPTIDASE M28 DOMAIN-CONTAINING PROTEIN"/>
    <property type="match status" value="1"/>
</dbReference>
<proteinExistence type="predicted"/>
<name>A0A5C7B684_9FLAO</name>
<dbReference type="Proteomes" id="UP000321938">
    <property type="component" value="Unassembled WGS sequence"/>
</dbReference>
<evidence type="ECO:0000256" key="1">
    <source>
        <dbReference type="ARBA" id="ARBA00022729"/>
    </source>
</evidence>
<comment type="caution">
    <text evidence="5">The sequence shown here is derived from an EMBL/GenBank/DDBJ whole genome shotgun (WGS) entry which is preliminary data.</text>
</comment>
<feature type="chain" id="PRO_5023147993" evidence="2">
    <location>
        <begin position="20"/>
        <end position="386"/>
    </location>
</feature>
<dbReference type="Pfam" id="PF18962">
    <property type="entry name" value="Por_Secre_tail"/>
    <property type="match status" value="1"/>
</dbReference>
<evidence type="ECO:0000313" key="6">
    <source>
        <dbReference type="Proteomes" id="UP000321938"/>
    </source>
</evidence>
<evidence type="ECO:0000259" key="4">
    <source>
        <dbReference type="Pfam" id="PF18962"/>
    </source>
</evidence>
<dbReference type="GO" id="GO:0006508">
    <property type="term" value="P:proteolysis"/>
    <property type="evidence" value="ECO:0007669"/>
    <property type="project" value="InterPro"/>
</dbReference>
<keyword evidence="6" id="KW-1185">Reference proteome</keyword>
<dbReference type="EMBL" id="VOSB01000020">
    <property type="protein sequence ID" value="TXE16182.1"/>
    <property type="molecule type" value="Genomic_DNA"/>
</dbReference>
<evidence type="ECO:0000313" key="5">
    <source>
        <dbReference type="EMBL" id="TXE16182.1"/>
    </source>
</evidence>
<dbReference type="InterPro" id="IPR007484">
    <property type="entry name" value="Peptidase_M28"/>
</dbReference>
<evidence type="ECO:0000259" key="3">
    <source>
        <dbReference type="Pfam" id="PF04389"/>
    </source>
</evidence>
<dbReference type="InterPro" id="IPR045175">
    <property type="entry name" value="M28_fam"/>
</dbReference>
<gene>
    <name evidence="5" type="ORF">ES692_13700</name>
</gene>
<feature type="signal peptide" evidence="2">
    <location>
        <begin position="1"/>
        <end position="19"/>
    </location>
</feature>
<dbReference type="GO" id="GO:0008235">
    <property type="term" value="F:metalloexopeptidase activity"/>
    <property type="evidence" value="ECO:0007669"/>
    <property type="project" value="InterPro"/>
</dbReference>
<sequence>MKKLVIVLLTVFVISITSAQTFNQFYGNIVSNTSQTNVLNDLTAFENFGIKTVGSSALVNTENWITSRYQSLGYTDVVLQPFTYSAGTSNNIIVTKTGTLYPNTFLIIDAHYDTINGPGTNDNGTGTVLLLELARLLKNVETEYSIKFIHFSGEEDGLVGSNYYVNNTVIPQNLDIRLVFNIDEVGGVNGMTNDTVVCERDLTSPQSNNAASNAATNSLAILIELYSNLETEISNAYASDYVPFENNGEIITGLYESNVSPVNHTINDNLANMDVPYAYEVIKGSLGAVLEFAVAFETLSDEEQENFSKMISISPNPSSNYLNITFEEPLQQAVDFKLIDTLGKQVYQDTLSKQQQTIALDSIASAQYFAVFKIDNKRFVKTIIIE</sequence>
<feature type="domain" description="Secretion system C-terminal sorting" evidence="4">
    <location>
        <begin position="313"/>
        <end position="385"/>
    </location>
</feature>
<protein>
    <submittedName>
        <fullName evidence="5">M28 family peptidase</fullName>
    </submittedName>
</protein>
<dbReference type="AlphaFoldDB" id="A0A5C7B684"/>